<accession>A8P7Q3</accession>
<dbReference type="PROSITE" id="PS50181">
    <property type="entry name" value="FBOX"/>
    <property type="match status" value="1"/>
</dbReference>
<evidence type="ECO:0000256" key="1">
    <source>
        <dbReference type="SAM" id="Phobius"/>
    </source>
</evidence>
<dbReference type="AlphaFoldDB" id="A8P7Q3"/>
<dbReference type="InParanoid" id="A8P7Q3"/>
<keyword evidence="1" id="KW-1133">Transmembrane helix</keyword>
<dbReference type="KEGG" id="cci:CC1G_11110"/>
<dbReference type="Proteomes" id="UP000001861">
    <property type="component" value="Unassembled WGS sequence"/>
</dbReference>
<dbReference type="Gene3D" id="1.20.1280.50">
    <property type="match status" value="1"/>
</dbReference>
<organism evidence="3 4">
    <name type="scientific">Coprinopsis cinerea (strain Okayama-7 / 130 / ATCC MYA-4618 / FGSC 9003)</name>
    <name type="common">Inky cap fungus</name>
    <name type="synonym">Hormographiella aspergillata</name>
    <dbReference type="NCBI Taxonomy" id="240176"/>
    <lineage>
        <taxon>Eukaryota</taxon>
        <taxon>Fungi</taxon>
        <taxon>Dikarya</taxon>
        <taxon>Basidiomycota</taxon>
        <taxon>Agaricomycotina</taxon>
        <taxon>Agaricomycetes</taxon>
        <taxon>Agaricomycetidae</taxon>
        <taxon>Agaricales</taxon>
        <taxon>Agaricineae</taxon>
        <taxon>Psathyrellaceae</taxon>
        <taxon>Coprinopsis</taxon>
    </lineage>
</organism>
<dbReference type="RefSeq" id="XP_001839410.1">
    <property type="nucleotide sequence ID" value="XM_001839358.1"/>
</dbReference>
<feature type="transmembrane region" description="Helical" evidence="1">
    <location>
        <begin position="12"/>
        <end position="35"/>
    </location>
</feature>
<evidence type="ECO:0000313" key="4">
    <source>
        <dbReference type="Proteomes" id="UP000001861"/>
    </source>
</evidence>
<gene>
    <name evidence="3" type="ORF">CC1G_11110</name>
</gene>
<protein>
    <recommendedName>
        <fullName evidence="2">F-box domain-containing protein</fullName>
    </recommendedName>
</protein>
<dbReference type="SUPFAM" id="SSF52047">
    <property type="entry name" value="RNI-like"/>
    <property type="match status" value="1"/>
</dbReference>
<dbReference type="InterPro" id="IPR001810">
    <property type="entry name" value="F-box_dom"/>
</dbReference>
<dbReference type="SUPFAM" id="SSF81383">
    <property type="entry name" value="F-box domain"/>
    <property type="match status" value="1"/>
</dbReference>
<evidence type="ECO:0000313" key="3">
    <source>
        <dbReference type="EMBL" id="EAU82424.1"/>
    </source>
</evidence>
<dbReference type="InterPro" id="IPR036047">
    <property type="entry name" value="F-box-like_dom_sf"/>
</dbReference>
<name>A8P7Q3_COPC7</name>
<keyword evidence="1" id="KW-0812">Transmembrane</keyword>
<comment type="caution">
    <text evidence="3">The sequence shown here is derived from an EMBL/GenBank/DDBJ whole genome shotgun (WGS) entry which is preliminary data.</text>
</comment>
<proteinExistence type="predicted"/>
<dbReference type="Gene3D" id="3.80.10.10">
    <property type="entry name" value="Ribonuclease Inhibitor"/>
    <property type="match status" value="1"/>
</dbReference>
<keyword evidence="4" id="KW-1185">Reference proteome</keyword>
<keyword evidence="1" id="KW-0472">Membrane</keyword>
<reference evidence="3 4" key="1">
    <citation type="journal article" date="2010" name="Proc. Natl. Acad. Sci. U.S.A.">
        <title>Insights into evolution of multicellular fungi from the assembled chromosomes of the mushroom Coprinopsis cinerea (Coprinus cinereus).</title>
        <authorList>
            <person name="Stajich J.E."/>
            <person name="Wilke S.K."/>
            <person name="Ahren D."/>
            <person name="Au C.H."/>
            <person name="Birren B.W."/>
            <person name="Borodovsky M."/>
            <person name="Burns C."/>
            <person name="Canback B."/>
            <person name="Casselton L.A."/>
            <person name="Cheng C.K."/>
            <person name="Deng J."/>
            <person name="Dietrich F.S."/>
            <person name="Fargo D.C."/>
            <person name="Farman M.L."/>
            <person name="Gathman A.C."/>
            <person name="Goldberg J."/>
            <person name="Guigo R."/>
            <person name="Hoegger P.J."/>
            <person name="Hooker J.B."/>
            <person name="Huggins A."/>
            <person name="James T.Y."/>
            <person name="Kamada T."/>
            <person name="Kilaru S."/>
            <person name="Kodira C."/>
            <person name="Kues U."/>
            <person name="Kupfer D."/>
            <person name="Kwan H.S."/>
            <person name="Lomsadze A."/>
            <person name="Li W."/>
            <person name="Lilly W.W."/>
            <person name="Ma L.J."/>
            <person name="Mackey A.J."/>
            <person name="Manning G."/>
            <person name="Martin F."/>
            <person name="Muraguchi H."/>
            <person name="Natvig D.O."/>
            <person name="Palmerini H."/>
            <person name="Ramesh M.A."/>
            <person name="Rehmeyer C.J."/>
            <person name="Roe B.A."/>
            <person name="Shenoy N."/>
            <person name="Stanke M."/>
            <person name="Ter-Hovhannisyan V."/>
            <person name="Tunlid A."/>
            <person name="Velagapudi R."/>
            <person name="Vision T.J."/>
            <person name="Zeng Q."/>
            <person name="Zolan M.E."/>
            <person name="Pukkila P.J."/>
        </authorList>
    </citation>
    <scope>NUCLEOTIDE SEQUENCE [LARGE SCALE GENOMIC DNA]</scope>
    <source>
        <strain evidence="4">Okayama-7 / 130 / ATCC MYA-4618 / FGSC 9003</strain>
    </source>
</reference>
<sequence length="445" mass="48762">MSQQLAPRIAPILSLPVEVFLNIISLATVTVFDVIKYTQVSRRFNDVLRGDPTLWTKVYFLISNSGQVERLLRGIDLAVSNSGSLPLGLLLEIAAVLADDQLNSILGRIVSSSSRWDNVLLDVSDSNGLFRAVSWASHLAPARSPTPFTNMQCFAINVSGAAPDHGGEGPITNVPVPSFYNLDDWNLPQLFPNLRVVVLTGLDFASGHQLPAQFAITSLEEIHLDGVFNEAPPLMVKEILARAVNLKHLNLGTCDCSTFNAPGVPTSNSTPFRHHSLQILEIDAGIHFIGNQIRTLTLPSLGTLFLGSKGKDGVYAGDFVGDFLEMIGRSGCELKYLELDCITCLSNEDMVRLFSGLPHLTWIRICITGTDIDERLFTMPLQRSTNGSILPRLEFLEVWTEGSGTFPTQSFINFVQDPRRMGGGPFAYLRAASLKFARSVAYSRP</sequence>
<dbReference type="Pfam" id="PF12937">
    <property type="entry name" value="F-box-like"/>
    <property type="match status" value="1"/>
</dbReference>
<dbReference type="VEuPathDB" id="FungiDB:CC1G_11110"/>
<feature type="domain" description="F-box" evidence="2">
    <location>
        <begin position="9"/>
        <end position="58"/>
    </location>
</feature>
<dbReference type="EMBL" id="AACS02000005">
    <property type="protein sequence ID" value="EAU82424.1"/>
    <property type="molecule type" value="Genomic_DNA"/>
</dbReference>
<evidence type="ECO:0000259" key="2">
    <source>
        <dbReference type="PROSITE" id="PS50181"/>
    </source>
</evidence>
<dbReference type="InterPro" id="IPR032675">
    <property type="entry name" value="LRR_dom_sf"/>
</dbReference>
<dbReference type="GeneID" id="6016024"/>